<evidence type="ECO:0000313" key="2">
    <source>
        <dbReference type="Proteomes" id="UP001480082"/>
    </source>
</evidence>
<protein>
    <submittedName>
        <fullName evidence="1">NfeD family protein</fullName>
    </submittedName>
</protein>
<keyword evidence="2" id="KW-1185">Reference proteome</keyword>
<reference evidence="1 2" key="1">
    <citation type="journal article" date="2024" name="Proc. Natl. Acad. Sci. U.S.A.">
        <title>The evolutionary genomics of adaptation to stress in wild rhizobium bacteria.</title>
        <authorList>
            <person name="Kehlet-Delgado H."/>
            <person name="Montoya A.P."/>
            <person name="Jensen K.T."/>
            <person name="Wendlandt C.E."/>
            <person name="Dexheimer C."/>
            <person name="Roberts M."/>
            <person name="Torres Martinez L."/>
            <person name="Friesen M.L."/>
            <person name="Griffitts J.S."/>
            <person name="Porter S.S."/>
        </authorList>
    </citation>
    <scope>NUCLEOTIDE SEQUENCE [LARGE SCALE GENOMIC DNA]</scope>
    <source>
        <strain evidence="1 2">M0468</strain>
    </source>
</reference>
<proteinExistence type="predicted"/>
<dbReference type="Proteomes" id="UP001480082">
    <property type="component" value="Unassembled WGS sequence"/>
</dbReference>
<comment type="caution">
    <text evidence="1">The sequence shown here is derived from an EMBL/GenBank/DDBJ whole genome shotgun (WGS) entry which is preliminary data.</text>
</comment>
<accession>A0ACC6SYI6</accession>
<dbReference type="EMBL" id="JAMYRI010000006">
    <property type="protein sequence ID" value="MER9284808.1"/>
    <property type="molecule type" value="Genomic_DNA"/>
</dbReference>
<evidence type="ECO:0000313" key="1">
    <source>
        <dbReference type="EMBL" id="MER9284808.1"/>
    </source>
</evidence>
<sequence>MIDRIVSELGPWNWMVLGFVLLVVEVIAPGFFMLWIGIAALIVGAVSLLIWDVAIWTWQVQVLLFLVLSLVSAFVGKKLMGGHDQPTDQPLLNRRGAQMVGRMATLAEPIRDGRGRIKLGDTLWRVSGPDLPAGTQVRVTSAADTDLELTVEQVRAS</sequence>
<organism evidence="1 2">
    <name type="scientific">Mesorhizobium australicum</name>
    <dbReference type="NCBI Taxonomy" id="536018"/>
    <lineage>
        <taxon>Bacteria</taxon>
        <taxon>Pseudomonadati</taxon>
        <taxon>Pseudomonadota</taxon>
        <taxon>Alphaproteobacteria</taxon>
        <taxon>Hyphomicrobiales</taxon>
        <taxon>Phyllobacteriaceae</taxon>
        <taxon>Mesorhizobium</taxon>
    </lineage>
</organism>
<gene>
    <name evidence="1" type="ORF">NKI81_12695</name>
</gene>
<name>A0ACC6SYI6_9HYPH</name>